<reference evidence="1 2" key="1">
    <citation type="journal article" date="2019" name="Sci. Transl. Med.">
        <title>Quorum sensing between bacterial species on the skin protects against epidermal injury in atopic dermatitis.</title>
        <authorList>
            <person name="Williams M.R."/>
        </authorList>
    </citation>
    <scope>NUCLEOTIDE SEQUENCE [LARGE SCALE GENOMIC DNA]</scope>
    <source>
        <strain evidence="1 2">E7</strain>
    </source>
</reference>
<organism evidence="1 2">
    <name type="scientific">Staphylococcus lugdunensis</name>
    <dbReference type="NCBI Taxonomy" id="28035"/>
    <lineage>
        <taxon>Bacteria</taxon>
        <taxon>Bacillati</taxon>
        <taxon>Bacillota</taxon>
        <taxon>Bacilli</taxon>
        <taxon>Bacillales</taxon>
        <taxon>Staphylococcaceae</taxon>
        <taxon>Staphylococcus</taxon>
    </lineage>
</organism>
<evidence type="ECO:0008006" key="3">
    <source>
        <dbReference type="Google" id="ProtNLM"/>
    </source>
</evidence>
<gene>
    <name evidence="1" type="ORF">EQ812_03515</name>
</gene>
<dbReference type="Pfam" id="PF14166">
    <property type="entry name" value="YueH"/>
    <property type="match status" value="1"/>
</dbReference>
<name>A0A4Q9WEY2_STALU</name>
<sequence>MIVKQLIIHHETVNVYLYKNKEKNHLLIAIPDVFWSFEISLATHINKINDELMMQLFTFNNEQDASTIASKLTGWIADNLKGDL</sequence>
<protein>
    <recommendedName>
        <fullName evidence="3">YueH-like protein</fullName>
    </recommendedName>
</protein>
<dbReference type="GeneID" id="58090130"/>
<evidence type="ECO:0000313" key="1">
    <source>
        <dbReference type="EMBL" id="TBW72920.1"/>
    </source>
</evidence>
<dbReference type="InterPro" id="IPR020260">
    <property type="entry name" value="Uncharacterised_YueH"/>
</dbReference>
<evidence type="ECO:0000313" key="2">
    <source>
        <dbReference type="Proteomes" id="UP000293637"/>
    </source>
</evidence>
<dbReference type="AlphaFoldDB" id="A0A4Q9WEY2"/>
<dbReference type="EMBL" id="SCHB01000002">
    <property type="protein sequence ID" value="TBW72920.1"/>
    <property type="molecule type" value="Genomic_DNA"/>
</dbReference>
<dbReference type="RefSeq" id="WP_002492860.1">
    <property type="nucleotide sequence ID" value="NZ_CAXOPE010000005.1"/>
</dbReference>
<proteinExistence type="predicted"/>
<dbReference type="Proteomes" id="UP000293637">
    <property type="component" value="Unassembled WGS sequence"/>
</dbReference>
<comment type="caution">
    <text evidence="1">The sequence shown here is derived from an EMBL/GenBank/DDBJ whole genome shotgun (WGS) entry which is preliminary data.</text>
</comment>
<accession>A0A4Q9WEY2</accession>